<dbReference type="GO" id="GO:0005886">
    <property type="term" value="C:plasma membrane"/>
    <property type="evidence" value="ECO:0007669"/>
    <property type="project" value="UniProtKB-SubCell"/>
</dbReference>
<dbReference type="InterPro" id="IPR003661">
    <property type="entry name" value="HisK_dim/P_dom"/>
</dbReference>
<dbReference type="PRINTS" id="PR00344">
    <property type="entry name" value="BCTRLSENSOR"/>
</dbReference>
<evidence type="ECO:0000256" key="12">
    <source>
        <dbReference type="ARBA" id="ARBA00022989"/>
    </source>
</evidence>
<dbReference type="GO" id="GO:0004721">
    <property type="term" value="F:phosphoprotein phosphatase activity"/>
    <property type="evidence" value="ECO:0007669"/>
    <property type="project" value="InterPro"/>
</dbReference>
<dbReference type="SMART" id="SM00387">
    <property type="entry name" value="HATPase_c"/>
    <property type="match status" value="1"/>
</dbReference>
<evidence type="ECO:0000256" key="15">
    <source>
        <dbReference type="SAM" id="Phobius"/>
    </source>
</evidence>
<keyword evidence="11" id="KW-0067">ATP-binding</keyword>
<dbReference type="Pfam" id="PF00512">
    <property type="entry name" value="HisKA"/>
    <property type="match status" value="1"/>
</dbReference>
<gene>
    <name evidence="17" type="primary">phoR</name>
    <name evidence="17" type="ORF">AW09_004001</name>
</gene>
<evidence type="ECO:0000256" key="6">
    <source>
        <dbReference type="ARBA" id="ARBA00022553"/>
    </source>
</evidence>
<dbReference type="InterPro" id="IPR036890">
    <property type="entry name" value="HATPase_C_sf"/>
</dbReference>
<dbReference type="PROSITE" id="PS50109">
    <property type="entry name" value="HIS_KIN"/>
    <property type="match status" value="1"/>
</dbReference>
<dbReference type="InterPro" id="IPR003594">
    <property type="entry name" value="HATPase_dom"/>
</dbReference>
<evidence type="ECO:0000256" key="10">
    <source>
        <dbReference type="ARBA" id="ARBA00022777"/>
    </source>
</evidence>
<evidence type="ECO:0000256" key="8">
    <source>
        <dbReference type="ARBA" id="ARBA00022692"/>
    </source>
</evidence>
<accession>A0A080LRM0</accession>
<sequence length="436" mass="47562">MRAAGSGFSKILLTGVLPIVGLALLLGVINGATWGWATAALGLLLIVLMQTRRLTILAAWLDAPEHANVPDAGGAWGEVFVKLSHRLHQDACRVEEVEAGLRSFQEAMDAVPDGLVILNASHQIQWSNRTAGEHLGVQLPRDGGAIIEQLVRTPGFADYLDSPDGHSPFILQSPAVRSRVYAIRAVPLGEHSHLLISLDVTDARRVEAMRSTFVANVSHELRTPLTVVSGFLEHFTDDGAMSAEQRLHFARIMSDQTKRMLSLVDDLLTLSRLEAEDAPASEENVDMHELLAQLLSEAQSLSEGRHGLEVRCDGPALRGNRKELHSAFGNLVSNAIRYTPAGGKIRIEWGTRDRVGVFSVHDSGVGIPAEHLPRLTERFYRVDRGRSRDTGGTGLGLAIVKHILLRHQAALQIESRVGEGSTFRAEFPAWRLPPLA</sequence>
<dbReference type="FunFam" id="3.30.565.10:FF:000006">
    <property type="entry name" value="Sensor histidine kinase WalK"/>
    <property type="match status" value="1"/>
</dbReference>
<dbReference type="InterPro" id="IPR014310">
    <property type="entry name" value="Sig_transdc_His_kinase_PhoR"/>
</dbReference>
<evidence type="ECO:0000256" key="7">
    <source>
        <dbReference type="ARBA" id="ARBA00022679"/>
    </source>
</evidence>
<evidence type="ECO:0000256" key="4">
    <source>
        <dbReference type="ARBA" id="ARBA00022448"/>
    </source>
</evidence>
<protein>
    <recommendedName>
        <fullName evidence="3">histidine kinase</fullName>
        <ecNumber evidence="3">2.7.13.3</ecNumber>
    </recommendedName>
</protein>
<dbReference type="GO" id="GO:0005524">
    <property type="term" value="F:ATP binding"/>
    <property type="evidence" value="ECO:0007669"/>
    <property type="project" value="UniProtKB-KW"/>
</dbReference>
<dbReference type="Gene3D" id="1.10.287.130">
    <property type="match status" value="1"/>
</dbReference>
<keyword evidence="4" id="KW-0813">Transport</keyword>
<dbReference type="Pfam" id="PF11808">
    <property type="entry name" value="PhoR"/>
    <property type="match status" value="1"/>
</dbReference>
<dbReference type="Gene3D" id="3.30.565.10">
    <property type="entry name" value="Histidine kinase-like ATPase, C-terminal domain"/>
    <property type="match status" value="1"/>
</dbReference>
<evidence type="ECO:0000256" key="11">
    <source>
        <dbReference type="ARBA" id="ARBA00022840"/>
    </source>
</evidence>
<name>A0A080LRM0_9PROT</name>
<dbReference type="SUPFAM" id="SSF55874">
    <property type="entry name" value="ATPase domain of HSP90 chaperone/DNA topoisomerase II/histidine kinase"/>
    <property type="match status" value="1"/>
</dbReference>
<dbReference type="InterPro" id="IPR004358">
    <property type="entry name" value="Sig_transdc_His_kin-like_C"/>
</dbReference>
<dbReference type="EMBL" id="JDVG02000632">
    <property type="protein sequence ID" value="KFB70886.1"/>
    <property type="molecule type" value="Genomic_DNA"/>
</dbReference>
<keyword evidence="12 15" id="KW-1133">Transmembrane helix</keyword>
<dbReference type="NCBIfam" id="TIGR02966">
    <property type="entry name" value="phoR_proteo"/>
    <property type="match status" value="1"/>
</dbReference>
<dbReference type="PANTHER" id="PTHR45453:SF1">
    <property type="entry name" value="PHOSPHATE REGULON SENSOR PROTEIN PHOR"/>
    <property type="match status" value="1"/>
</dbReference>
<keyword evidence="5" id="KW-1003">Cell membrane</keyword>
<dbReference type="InterPro" id="IPR005467">
    <property type="entry name" value="His_kinase_dom"/>
</dbReference>
<reference evidence="17 18" key="1">
    <citation type="submission" date="2014-02" db="EMBL/GenBank/DDBJ databases">
        <title>Expanding our view of genomic diversity in Candidatus Accumulibacter clades.</title>
        <authorList>
            <person name="Skennerton C.T."/>
            <person name="Barr J.J."/>
            <person name="Slater F.R."/>
            <person name="Bond P.L."/>
            <person name="Tyson G.W."/>
        </authorList>
    </citation>
    <scope>NUCLEOTIDE SEQUENCE [LARGE SCALE GENOMIC DNA]</scope>
    <source>
        <strain evidence="18">BA-91</strain>
    </source>
</reference>
<comment type="catalytic activity">
    <reaction evidence="1">
        <text>ATP + protein L-histidine = ADP + protein N-phospho-L-histidine.</text>
        <dbReference type="EC" id="2.7.13.3"/>
    </reaction>
</comment>
<evidence type="ECO:0000256" key="9">
    <source>
        <dbReference type="ARBA" id="ARBA00022741"/>
    </source>
</evidence>
<keyword evidence="14 15" id="KW-0472">Membrane</keyword>
<dbReference type="InterPro" id="IPR050351">
    <property type="entry name" value="BphY/WalK/GraS-like"/>
</dbReference>
<dbReference type="GO" id="GO:0016036">
    <property type="term" value="P:cellular response to phosphate starvation"/>
    <property type="evidence" value="ECO:0007669"/>
    <property type="project" value="TreeGrafter"/>
</dbReference>
<dbReference type="PANTHER" id="PTHR45453">
    <property type="entry name" value="PHOSPHATE REGULON SENSOR PROTEIN PHOR"/>
    <property type="match status" value="1"/>
</dbReference>
<evidence type="ECO:0000256" key="5">
    <source>
        <dbReference type="ARBA" id="ARBA00022475"/>
    </source>
</evidence>
<dbReference type="InterPro" id="IPR036097">
    <property type="entry name" value="HisK_dim/P_sf"/>
</dbReference>
<evidence type="ECO:0000256" key="13">
    <source>
        <dbReference type="ARBA" id="ARBA00023012"/>
    </source>
</evidence>
<organism evidence="17 18">
    <name type="scientific">Candidatus Accumulibacter phosphatis</name>
    <dbReference type="NCBI Taxonomy" id="327160"/>
    <lineage>
        <taxon>Bacteria</taxon>
        <taxon>Pseudomonadati</taxon>
        <taxon>Pseudomonadota</taxon>
        <taxon>Betaproteobacteria</taxon>
        <taxon>Candidatus Accumulibacter</taxon>
    </lineage>
</organism>
<dbReference type="Pfam" id="PF02518">
    <property type="entry name" value="HATPase_c"/>
    <property type="match status" value="1"/>
</dbReference>
<keyword evidence="9" id="KW-0547">Nucleotide-binding</keyword>
<dbReference type="InterPro" id="IPR021766">
    <property type="entry name" value="PhoR_N"/>
</dbReference>
<dbReference type="SUPFAM" id="SSF47384">
    <property type="entry name" value="Homodimeric domain of signal transducing histidine kinase"/>
    <property type="match status" value="1"/>
</dbReference>
<comment type="subcellular location">
    <subcellularLocation>
        <location evidence="2">Cell inner membrane</location>
        <topology evidence="2">Multi-pass membrane protein</topology>
    </subcellularLocation>
</comment>
<evidence type="ECO:0000313" key="17">
    <source>
        <dbReference type="EMBL" id="KFB70886.1"/>
    </source>
</evidence>
<keyword evidence="13" id="KW-0902">Two-component regulatory system</keyword>
<keyword evidence="7 17" id="KW-0808">Transferase</keyword>
<feature type="transmembrane region" description="Helical" evidence="15">
    <location>
        <begin position="7"/>
        <end position="28"/>
    </location>
</feature>
<proteinExistence type="predicted"/>
<feature type="domain" description="Histidine kinase" evidence="16">
    <location>
        <begin position="216"/>
        <end position="431"/>
    </location>
</feature>
<keyword evidence="10" id="KW-0418">Kinase</keyword>
<evidence type="ECO:0000256" key="1">
    <source>
        <dbReference type="ARBA" id="ARBA00000085"/>
    </source>
</evidence>
<dbReference type="CDD" id="cd00082">
    <property type="entry name" value="HisKA"/>
    <property type="match status" value="1"/>
</dbReference>
<evidence type="ECO:0000256" key="2">
    <source>
        <dbReference type="ARBA" id="ARBA00004429"/>
    </source>
</evidence>
<dbReference type="AlphaFoldDB" id="A0A080LRM0"/>
<dbReference type="SMART" id="SM00388">
    <property type="entry name" value="HisKA"/>
    <property type="match status" value="1"/>
</dbReference>
<dbReference type="GO" id="GO:0000155">
    <property type="term" value="F:phosphorelay sensor kinase activity"/>
    <property type="evidence" value="ECO:0007669"/>
    <property type="project" value="InterPro"/>
</dbReference>
<dbReference type="EC" id="2.7.13.3" evidence="3"/>
<keyword evidence="8 15" id="KW-0812">Transmembrane</keyword>
<comment type="caution">
    <text evidence="17">The sequence shown here is derived from an EMBL/GenBank/DDBJ whole genome shotgun (WGS) entry which is preliminary data.</text>
</comment>
<evidence type="ECO:0000313" key="18">
    <source>
        <dbReference type="Proteomes" id="UP000020077"/>
    </source>
</evidence>
<dbReference type="FunFam" id="1.10.287.130:FF:000001">
    <property type="entry name" value="Two-component sensor histidine kinase"/>
    <property type="match status" value="1"/>
</dbReference>
<keyword evidence="6" id="KW-0597">Phosphoprotein</keyword>
<evidence type="ECO:0000256" key="14">
    <source>
        <dbReference type="ARBA" id="ARBA00023136"/>
    </source>
</evidence>
<evidence type="ECO:0000259" key="16">
    <source>
        <dbReference type="PROSITE" id="PS50109"/>
    </source>
</evidence>
<evidence type="ECO:0000256" key="3">
    <source>
        <dbReference type="ARBA" id="ARBA00012438"/>
    </source>
</evidence>
<dbReference type="Proteomes" id="UP000020077">
    <property type="component" value="Unassembled WGS sequence"/>
</dbReference>